<keyword evidence="3 7" id="KW-0812">Transmembrane</keyword>
<feature type="transmembrane region" description="Helical" evidence="7">
    <location>
        <begin position="30"/>
        <end position="52"/>
    </location>
</feature>
<proteinExistence type="inferred from homology"/>
<comment type="similarity">
    <text evidence="7">Belongs to the Psb30/Ycf12 family.</text>
</comment>
<dbReference type="GO" id="GO:0031676">
    <property type="term" value="C:plasma membrane-derived thylakoid membrane"/>
    <property type="evidence" value="ECO:0007669"/>
    <property type="project" value="UniProtKB-SubCell"/>
</dbReference>
<organism evidence="8 9">
    <name type="scientific">Microcystis aeruginosa PCC 9806</name>
    <dbReference type="NCBI Taxonomy" id="1160282"/>
    <lineage>
        <taxon>Bacteria</taxon>
        <taxon>Bacillati</taxon>
        <taxon>Cyanobacteriota</taxon>
        <taxon>Cyanophyceae</taxon>
        <taxon>Oscillatoriophycideae</taxon>
        <taxon>Chroococcales</taxon>
        <taxon>Microcystaceae</taxon>
        <taxon>Microcystis</taxon>
    </lineage>
</organism>
<keyword evidence="6 7" id="KW-0604">Photosystem II</keyword>
<evidence type="ECO:0000256" key="7">
    <source>
        <dbReference type="HAMAP-Rule" id="MF_01329"/>
    </source>
</evidence>
<keyword evidence="5 7" id="KW-0472">Membrane</keyword>
<evidence type="ECO:0000256" key="4">
    <source>
        <dbReference type="ARBA" id="ARBA00022989"/>
    </source>
</evidence>
<evidence type="ECO:0000313" key="9">
    <source>
        <dbReference type="Proteomes" id="UP000003273"/>
    </source>
</evidence>
<dbReference type="GO" id="GO:0015979">
    <property type="term" value="P:photosynthesis"/>
    <property type="evidence" value="ECO:0007669"/>
    <property type="project" value="UniProtKB-KW"/>
</dbReference>
<dbReference type="HOGENOM" id="CLU_196761_1_0_3"/>
<keyword evidence="4 7" id="KW-1133">Transmembrane helix</keyword>
<dbReference type="InterPro" id="IPR010284">
    <property type="entry name" value="PSII_Ycf12_core-subunit"/>
</dbReference>
<gene>
    <name evidence="7" type="primary">psb30</name>
    <name evidence="7" type="synonym">ycf12</name>
    <name evidence="8" type="ORF">MICAE_340010</name>
</gene>
<dbReference type="Proteomes" id="UP000003273">
    <property type="component" value="Unassembled WGS sequence"/>
</dbReference>
<sequence length="57" mass="6369">MVLTRLAFKIIVDRLGDIMELFAALNLEPIFQLTFVALIMLAGPFVIFLLAFRGGDL</sequence>
<keyword evidence="2 7" id="KW-0602">Photosynthesis</keyword>
<reference evidence="8 9" key="1">
    <citation type="submission" date="2012-04" db="EMBL/GenBank/DDBJ databases">
        <authorList>
            <person name="Genoscope - CEA"/>
        </authorList>
    </citation>
    <scope>NUCLEOTIDE SEQUENCE [LARGE SCALE GENOMIC DNA]</scope>
    <source>
        <strain evidence="8 9">9806</strain>
    </source>
</reference>
<evidence type="ECO:0000256" key="6">
    <source>
        <dbReference type="ARBA" id="ARBA00023276"/>
    </source>
</evidence>
<evidence type="ECO:0000313" key="8">
    <source>
        <dbReference type="EMBL" id="CCI14581.1"/>
    </source>
</evidence>
<comment type="function">
    <text evidence="7">A core subunit of photosystem II (PSII), probably helps stabilize the reaction center.</text>
</comment>
<dbReference type="NCBIfam" id="NF010239">
    <property type="entry name" value="PRK13686.1"/>
    <property type="match status" value="1"/>
</dbReference>
<dbReference type="EMBL" id="CAIL01000239">
    <property type="protein sequence ID" value="CCI14581.1"/>
    <property type="molecule type" value="Genomic_DNA"/>
</dbReference>
<dbReference type="AlphaFoldDB" id="I4GXQ7"/>
<evidence type="ECO:0000256" key="1">
    <source>
        <dbReference type="ARBA" id="ARBA00004167"/>
    </source>
</evidence>
<comment type="subcellular location">
    <subcellularLocation>
        <location evidence="7">Cellular thylakoid membrane</location>
        <topology evidence="7">Single-pass membrane protein</topology>
    </subcellularLocation>
    <subcellularLocation>
        <location evidence="1">Membrane</location>
        <topology evidence="1">Single-pass membrane protein</topology>
    </subcellularLocation>
</comment>
<evidence type="ECO:0000256" key="5">
    <source>
        <dbReference type="ARBA" id="ARBA00023136"/>
    </source>
</evidence>
<accession>I4GXQ7</accession>
<protein>
    <recommendedName>
        <fullName evidence="7">Photosystem II reaction center protein Psb30</fullName>
    </recommendedName>
    <alternativeName>
        <fullName evidence="7">Photosystem II reaction center protein Ycf12</fullName>
    </alternativeName>
</protein>
<comment type="subunit">
    <text evidence="7">PSII is composed of 1 copy each of membrane proteins PsbA, PsbB, PsbC, PsbD, PsbE, PsbF, PsbH, PsbI, PsbJ, PsbK, PsbL, PsbM, PsbT, PsbX, PsbY, PsbZ, Psb30/Ycf12, peripheral proteins PsbO, CyanoQ (PsbQ), PsbU, PsbV and a large number of cofactors. It forms dimeric complexes.</text>
</comment>
<evidence type="ECO:0000256" key="2">
    <source>
        <dbReference type="ARBA" id="ARBA00022531"/>
    </source>
</evidence>
<name>I4GXQ7_MICAE</name>
<comment type="caution">
    <text evidence="8">The sequence shown here is derived from an EMBL/GenBank/DDBJ whole genome shotgun (WGS) entry which is preliminary data.</text>
</comment>
<dbReference type="Pfam" id="PF05969">
    <property type="entry name" value="PSII_Ycf12"/>
    <property type="match status" value="1"/>
</dbReference>
<dbReference type="GO" id="GO:0009523">
    <property type="term" value="C:photosystem II"/>
    <property type="evidence" value="ECO:0007669"/>
    <property type="project" value="UniProtKB-KW"/>
</dbReference>
<dbReference type="HAMAP" id="MF_01329">
    <property type="entry name" value="PSII_Psb30_Ycf12"/>
    <property type="match status" value="1"/>
</dbReference>
<keyword evidence="7" id="KW-0793">Thylakoid</keyword>
<evidence type="ECO:0000256" key="3">
    <source>
        <dbReference type="ARBA" id="ARBA00022692"/>
    </source>
</evidence>